<feature type="compositionally biased region" description="Basic and acidic residues" evidence="1">
    <location>
        <begin position="106"/>
        <end position="141"/>
    </location>
</feature>
<dbReference type="AlphaFoldDB" id="A0AAV2M9J0"/>
<keyword evidence="3" id="KW-1185">Reference proteome</keyword>
<accession>A0AAV2M9J0</accession>
<feature type="region of interest" description="Disordered" evidence="1">
    <location>
        <begin position="95"/>
        <end position="141"/>
    </location>
</feature>
<evidence type="ECO:0000313" key="2">
    <source>
        <dbReference type="EMBL" id="CAL1609969.1"/>
    </source>
</evidence>
<dbReference type="EMBL" id="OZ035828">
    <property type="protein sequence ID" value="CAL1609969.1"/>
    <property type="molecule type" value="Genomic_DNA"/>
</dbReference>
<evidence type="ECO:0000313" key="3">
    <source>
        <dbReference type="Proteomes" id="UP001497482"/>
    </source>
</evidence>
<evidence type="ECO:0000256" key="1">
    <source>
        <dbReference type="SAM" id="MobiDB-lite"/>
    </source>
</evidence>
<gene>
    <name evidence="2" type="ORF">KC01_LOCUS36641</name>
</gene>
<proteinExistence type="predicted"/>
<organism evidence="2 3">
    <name type="scientific">Knipowitschia caucasica</name>
    <name type="common">Caucasian dwarf goby</name>
    <name type="synonym">Pomatoschistus caucasicus</name>
    <dbReference type="NCBI Taxonomy" id="637954"/>
    <lineage>
        <taxon>Eukaryota</taxon>
        <taxon>Metazoa</taxon>
        <taxon>Chordata</taxon>
        <taxon>Craniata</taxon>
        <taxon>Vertebrata</taxon>
        <taxon>Euteleostomi</taxon>
        <taxon>Actinopterygii</taxon>
        <taxon>Neopterygii</taxon>
        <taxon>Teleostei</taxon>
        <taxon>Neoteleostei</taxon>
        <taxon>Acanthomorphata</taxon>
        <taxon>Gobiaria</taxon>
        <taxon>Gobiiformes</taxon>
        <taxon>Gobioidei</taxon>
        <taxon>Gobiidae</taxon>
        <taxon>Gobiinae</taxon>
        <taxon>Knipowitschia</taxon>
    </lineage>
</organism>
<reference evidence="2 3" key="1">
    <citation type="submission" date="2024-04" db="EMBL/GenBank/DDBJ databases">
        <authorList>
            <person name="Waldvogel A.-M."/>
            <person name="Schoenle A."/>
        </authorList>
    </citation>
    <scope>NUCLEOTIDE SEQUENCE [LARGE SCALE GENOMIC DNA]</scope>
</reference>
<sequence>MDEDYNFLPHGVNFQDAIFSDVAENHRMFSSLFQFSNCSRDSQDLSLDLSLDWDQDSGMLCWAVQKALLEEEEQVQNLTQKVRILEKTNGHLRERVKTLKRQLRQAQRDRKDNLKHQTHPDQDTTAEEKPHPDQRSKKLKT</sequence>
<name>A0AAV2M9J0_KNICA</name>
<dbReference type="Proteomes" id="UP001497482">
    <property type="component" value="Chromosome 6"/>
</dbReference>
<dbReference type="PANTHER" id="PTHR31663:SF6">
    <property type="entry name" value="COILED-COIL DOMAIN-CONTAINING PROTEIN 3-LIKE"/>
    <property type="match status" value="1"/>
</dbReference>
<protein>
    <submittedName>
        <fullName evidence="2">Uncharacterized protein</fullName>
    </submittedName>
</protein>
<dbReference type="PANTHER" id="PTHR31663">
    <property type="entry name" value="COILED-COIL DOMAIN-CONTAINING PROTEIN 3"/>
    <property type="match status" value="1"/>
</dbReference>
<dbReference type="InterPro" id="IPR040311">
    <property type="entry name" value="CCDC3"/>
</dbReference>